<accession>A0ABT4THI5</accession>
<dbReference type="Gene3D" id="1.10.10.10">
    <property type="entry name" value="Winged helix-like DNA-binding domain superfamily/Winged helix DNA-binding domain"/>
    <property type="match status" value="1"/>
</dbReference>
<dbReference type="InterPro" id="IPR036388">
    <property type="entry name" value="WH-like_DNA-bd_sf"/>
</dbReference>
<dbReference type="InterPro" id="IPR005149">
    <property type="entry name" value="Tscrpt_reg_PadR_N"/>
</dbReference>
<dbReference type="SUPFAM" id="SSF46785">
    <property type="entry name" value="Winged helix' DNA-binding domain"/>
    <property type="match status" value="1"/>
</dbReference>
<dbReference type="Proteomes" id="UP001165685">
    <property type="component" value="Unassembled WGS sequence"/>
</dbReference>
<dbReference type="PANTHER" id="PTHR43252">
    <property type="entry name" value="TRANSCRIPTIONAL REGULATOR YQJI"/>
    <property type="match status" value="1"/>
</dbReference>
<organism evidence="2 3">
    <name type="scientific">Nocardiopsis suaedae</name>
    <dbReference type="NCBI Taxonomy" id="3018444"/>
    <lineage>
        <taxon>Bacteria</taxon>
        <taxon>Bacillati</taxon>
        <taxon>Actinomycetota</taxon>
        <taxon>Actinomycetes</taxon>
        <taxon>Streptosporangiales</taxon>
        <taxon>Nocardiopsidaceae</taxon>
        <taxon>Nocardiopsis</taxon>
    </lineage>
</organism>
<sequence>MAHVILGLLLIAPQSYYDLIKAFEAGVGLFYSASSGSIKRALDRLLAQGLVEVADAESGGRGRKAYRPTGAGREEFGSWMAAPPTGSDAESGALARLYFLGLLEEAERLPVLRGIEERLEGDLAALQDLDRGLDTRDVPEGLHEVFAYQRATLDYGLAANRFALGRFRALIDRHERGEPPRD</sequence>
<evidence type="ECO:0000313" key="2">
    <source>
        <dbReference type="EMBL" id="MDA2804120.1"/>
    </source>
</evidence>
<dbReference type="RefSeq" id="WP_270676647.1">
    <property type="nucleotide sequence ID" value="NZ_JAQFWP010000008.1"/>
</dbReference>
<feature type="domain" description="Transcription regulator PadR N-terminal" evidence="1">
    <location>
        <begin position="5"/>
        <end position="76"/>
    </location>
</feature>
<evidence type="ECO:0000259" key="1">
    <source>
        <dbReference type="Pfam" id="PF03551"/>
    </source>
</evidence>
<name>A0ABT4THI5_9ACTN</name>
<dbReference type="Pfam" id="PF03551">
    <property type="entry name" value="PadR"/>
    <property type="match status" value="1"/>
</dbReference>
<gene>
    <name evidence="2" type="ORF">O4U47_06320</name>
</gene>
<reference evidence="2" key="1">
    <citation type="submission" date="2023-01" db="EMBL/GenBank/DDBJ databases">
        <title>Draft genome sequence of Nocardiopsis sp. LSu2-4 isolated from halophytes.</title>
        <authorList>
            <person name="Duangmal K."/>
            <person name="Chantavorakit T."/>
        </authorList>
    </citation>
    <scope>NUCLEOTIDE SEQUENCE</scope>
    <source>
        <strain evidence="2">LSu2-4</strain>
    </source>
</reference>
<dbReference type="EMBL" id="JAQFWP010000008">
    <property type="protein sequence ID" value="MDA2804120.1"/>
    <property type="molecule type" value="Genomic_DNA"/>
</dbReference>
<keyword evidence="3" id="KW-1185">Reference proteome</keyword>
<evidence type="ECO:0000313" key="3">
    <source>
        <dbReference type="Proteomes" id="UP001165685"/>
    </source>
</evidence>
<proteinExistence type="predicted"/>
<dbReference type="PANTHER" id="PTHR43252:SF2">
    <property type="entry name" value="TRANSCRIPTION REGULATOR, PADR-LIKE FAMILY"/>
    <property type="match status" value="1"/>
</dbReference>
<dbReference type="InterPro" id="IPR036390">
    <property type="entry name" value="WH_DNA-bd_sf"/>
</dbReference>
<protein>
    <submittedName>
        <fullName evidence="2">PadR family transcriptional regulator</fullName>
    </submittedName>
</protein>
<comment type="caution">
    <text evidence="2">The sequence shown here is derived from an EMBL/GenBank/DDBJ whole genome shotgun (WGS) entry which is preliminary data.</text>
</comment>